<feature type="compositionally biased region" description="Low complexity" evidence="2">
    <location>
        <begin position="104"/>
        <end position="121"/>
    </location>
</feature>
<sequence length="1295" mass="150599">MPLVIGDQLILEEAFDDTYEPTEQEVAEYAAVIGIDPRGDGDLMWIAREGIRAALPPEWKPCQDTTGDIYYFNFTTGESNWDHPCDEYYRNLVETTRAKRVQDPSSAPLSLSGLRGSLPPLKSMGGMSGRSQKEDHLIAQARDILQPDEVASDSREFQSKFQLDTNIPELGEGNQGESPSEERGSQVDKESSEGSGSSEELDAMGISVKLDGLYPARISPIRDISIGSDNDMPLHPVSKKLPVSKIPVSSQTKRSPTVSPEAVRVPELIGSLVPVREMELARIRQQQELDFQVTKKKIQENFTKELELETDKLTADSANRITALKDELNERESYFRKENESKLEVLITELNKELIVKENSINEENRIKIDNLRAELEKDSDLLRLEHQDKLTGLSDTLSRQRDTLENNLREEQIQLLEQIEQSSRDRKLEFNRNHKKELNDLCDKLEFEREEREFELKEKISADLKQLRIQLEDENDEELKQIKSKFEEEKIILREDFDSYKQELETHRAEYEHEKDMIGQSEVYKQEIETDREELIKDRKLVITDREQLDREMESVIMDRQQLERDRDQVITVRQGVVKDREEVARERQEVARERQKVDREKQEVYRERLEVDKDREEVARERQEVDIARGLVEADRLQIVSDLEQIQIDKERITKDKLEIANELQQIVSDRESINRDRQHIDADMEHVVRDRQQIDADMEHVVRDRQQIDADMEHVVRDRQQIDADREQVVRDRQQIDADREQVVRDRQQIDADREQVVRDKDSLEAENLELESVREQKEMEKRNLSNLITETETQKQELETSITEVEILKQEFEVLLSENVENKITIGERQARDLRDIDMRYEEALTVRKNELINKENEEIETFQQQLAVTRIDREQLLQQQKEEIEMLKQNVEIQREEITNQLKPLHRELSQLTQRKEDLSREVLELGAKERECSELNNQLITDTQVLRSNVNELQERRDILEQQSTDYQLEQDRVRAKALDVATQTEVITSPDTTIDTSHIYSPDRYLRQSPALSLTDSLASLALSRVSLDREFLPPDPVTIELDDITRSVSMEGLSNHDLSLSEQIAMEEASLQGAKGFLEKHKIELQDRKARLKSAREEWKSDRHSIMDAPSPGRMSLLQDVKTELQLEASQLNNDIRGLSSGQKLVSRKEKVLREYSLPISPLSCSRDTGRVMDSLMSLNRQLDGVLSSLRSSSPLLSTRISPGSITSLPDLVPARQERIDAQLRDKWLGYIKKPQYVTNTSTGSSVRDQLRMQCDWLKRFPQESSYSSYLSQKEPISKFSYKHNYF</sequence>
<evidence type="ECO:0000313" key="4">
    <source>
        <dbReference type="EMBL" id="KAI6646208.1"/>
    </source>
</evidence>
<feature type="coiled-coil region" evidence="1">
    <location>
        <begin position="750"/>
        <end position="812"/>
    </location>
</feature>
<feature type="coiled-coil region" evidence="1">
    <location>
        <begin position="547"/>
        <end position="628"/>
    </location>
</feature>
<feature type="coiled-coil region" evidence="1">
    <location>
        <begin position="1086"/>
        <end position="1143"/>
    </location>
</feature>
<accession>A0AAV7JBY5</accession>
<comment type="caution">
    <text evidence="4">The sequence shown here is derived from an EMBL/GenBank/DDBJ whole genome shotgun (WGS) entry which is preliminary data.</text>
</comment>
<dbReference type="PANTHER" id="PTHR21715">
    <property type="entry name" value="RH04127P"/>
    <property type="match status" value="1"/>
</dbReference>
<evidence type="ECO:0000256" key="2">
    <source>
        <dbReference type="SAM" id="MobiDB-lite"/>
    </source>
</evidence>
<dbReference type="InterPro" id="IPR053233">
    <property type="entry name" value="ABRA-related"/>
</dbReference>
<evidence type="ECO:0000313" key="5">
    <source>
        <dbReference type="Proteomes" id="UP001165289"/>
    </source>
</evidence>
<dbReference type="SMART" id="SM00456">
    <property type="entry name" value="WW"/>
    <property type="match status" value="1"/>
</dbReference>
<dbReference type="Pfam" id="PF00397">
    <property type="entry name" value="WW"/>
    <property type="match status" value="1"/>
</dbReference>
<feature type="coiled-coil region" evidence="1">
    <location>
        <begin position="395"/>
        <end position="518"/>
    </location>
</feature>
<protein>
    <recommendedName>
        <fullName evidence="3">WW domain-containing protein</fullName>
    </recommendedName>
</protein>
<gene>
    <name evidence="4" type="ORF">LOD99_9415</name>
</gene>
<dbReference type="Proteomes" id="UP001165289">
    <property type="component" value="Unassembled WGS sequence"/>
</dbReference>
<dbReference type="CDD" id="cd00201">
    <property type="entry name" value="WW"/>
    <property type="match status" value="1"/>
</dbReference>
<feature type="region of interest" description="Disordered" evidence="2">
    <location>
        <begin position="162"/>
        <end position="201"/>
    </location>
</feature>
<reference evidence="4 5" key="1">
    <citation type="journal article" date="2023" name="BMC Biol.">
        <title>The compact genome of the sponge Oopsacas minuta (Hexactinellida) is lacking key metazoan core genes.</title>
        <authorList>
            <person name="Santini S."/>
            <person name="Schenkelaars Q."/>
            <person name="Jourda C."/>
            <person name="Duchesne M."/>
            <person name="Belahbib H."/>
            <person name="Rocher C."/>
            <person name="Selva M."/>
            <person name="Riesgo A."/>
            <person name="Vervoort M."/>
            <person name="Leys S.P."/>
            <person name="Kodjabachian L."/>
            <person name="Le Bivic A."/>
            <person name="Borchiellini C."/>
            <person name="Claverie J.M."/>
            <person name="Renard E."/>
        </authorList>
    </citation>
    <scope>NUCLEOTIDE SEQUENCE [LARGE SCALE GENOMIC DNA]</scope>
    <source>
        <strain evidence="4">SPO-2</strain>
    </source>
</reference>
<name>A0AAV7JBY5_9METZ</name>
<keyword evidence="1" id="KW-0175">Coiled coil</keyword>
<feature type="coiled-coil region" evidence="1">
    <location>
        <begin position="857"/>
        <end position="976"/>
    </location>
</feature>
<evidence type="ECO:0000259" key="3">
    <source>
        <dbReference type="PROSITE" id="PS50020"/>
    </source>
</evidence>
<dbReference type="InterPro" id="IPR001202">
    <property type="entry name" value="WW_dom"/>
</dbReference>
<feature type="domain" description="WW" evidence="3">
    <location>
        <begin position="53"/>
        <end position="86"/>
    </location>
</feature>
<dbReference type="InterPro" id="IPR036020">
    <property type="entry name" value="WW_dom_sf"/>
</dbReference>
<dbReference type="PANTHER" id="PTHR21715:SF0">
    <property type="entry name" value="RH04127P"/>
    <property type="match status" value="1"/>
</dbReference>
<evidence type="ECO:0000256" key="1">
    <source>
        <dbReference type="SAM" id="Coils"/>
    </source>
</evidence>
<dbReference type="PROSITE" id="PS50020">
    <property type="entry name" value="WW_DOMAIN_2"/>
    <property type="match status" value="1"/>
</dbReference>
<organism evidence="4 5">
    <name type="scientific">Oopsacas minuta</name>
    <dbReference type="NCBI Taxonomy" id="111878"/>
    <lineage>
        <taxon>Eukaryota</taxon>
        <taxon>Metazoa</taxon>
        <taxon>Porifera</taxon>
        <taxon>Hexactinellida</taxon>
        <taxon>Hexasterophora</taxon>
        <taxon>Lyssacinosida</taxon>
        <taxon>Leucopsacidae</taxon>
        <taxon>Oopsacas</taxon>
    </lineage>
</organism>
<dbReference type="Gene3D" id="3.30.1470.10">
    <property type="entry name" value="Photosystem I PsaD, reaction center subunit II"/>
    <property type="match status" value="1"/>
</dbReference>
<proteinExistence type="predicted"/>
<feature type="region of interest" description="Disordered" evidence="2">
    <location>
        <begin position="99"/>
        <end position="132"/>
    </location>
</feature>
<keyword evidence="5" id="KW-1185">Reference proteome</keyword>
<feature type="compositionally biased region" description="Basic and acidic residues" evidence="2">
    <location>
        <begin position="180"/>
        <end position="192"/>
    </location>
</feature>
<dbReference type="SUPFAM" id="SSF51045">
    <property type="entry name" value="WW domain"/>
    <property type="match status" value="1"/>
</dbReference>
<dbReference type="EMBL" id="JAKMXF010000360">
    <property type="protein sequence ID" value="KAI6646208.1"/>
    <property type="molecule type" value="Genomic_DNA"/>
</dbReference>